<proteinExistence type="predicted"/>
<dbReference type="AlphaFoldDB" id="A0A2J7TFG1"/>
<name>A0A2J7TFG1_METSI</name>
<dbReference type="Proteomes" id="UP000236286">
    <property type="component" value="Unassembled WGS sequence"/>
</dbReference>
<dbReference type="EMBL" id="PDZR01000015">
    <property type="protein sequence ID" value="PNG25492.1"/>
    <property type="molecule type" value="Genomic_DNA"/>
</dbReference>
<protein>
    <submittedName>
        <fullName evidence="1">Uncharacterized protein</fullName>
    </submittedName>
</protein>
<evidence type="ECO:0000313" key="2">
    <source>
        <dbReference type="Proteomes" id="UP000236286"/>
    </source>
</evidence>
<reference evidence="1 2" key="1">
    <citation type="submission" date="2017-10" db="EMBL/GenBank/DDBJ databases">
        <title>Genome announcement of Methylocella silvestris TVC from permafrost.</title>
        <authorList>
            <person name="Wang J."/>
            <person name="Geng K."/>
            <person name="Ul-Haque F."/>
            <person name="Crombie A.T."/>
            <person name="Street L.E."/>
            <person name="Wookey P.A."/>
            <person name="Murrell J.C."/>
            <person name="Pratscher J."/>
        </authorList>
    </citation>
    <scope>NUCLEOTIDE SEQUENCE [LARGE SCALE GENOMIC DNA]</scope>
    <source>
        <strain evidence="1 2">TVC</strain>
    </source>
</reference>
<comment type="caution">
    <text evidence="1">The sequence shown here is derived from an EMBL/GenBank/DDBJ whole genome shotgun (WGS) entry which is preliminary data.</text>
</comment>
<evidence type="ECO:0000313" key="1">
    <source>
        <dbReference type="EMBL" id="PNG25492.1"/>
    </source>
</evidence>
<gene>
    <name evidence="1" type="ORF">CR492_13310</name>
</gene>
<sequence>MTDKKSLHVNKLEHVLIVQMIPSERDMLRARRFYSVQLNLTLARDGRKTKVRPPKPNLGLWPAGVSRRSAAARVRSKDHAGLAETEASIISVFKSPHFVY</sequence>
<accession>A0A2J7TFG1</accession>
<organism evidence="1 2">
    <name type="scientific">Methylocella silvestris</name>
    <dbReference type="NCBI Taxonomy" id="199596"/>
    <lineage>
        <taxon>Bacteria</taxon>
        <taxon>Pseudomonadati</taxon>
        <taxon>Pseudomonadota</taxon>
        <taxon>Alphaproteobacteria</taxon>
        <taxon>Hyphomicrobiales</taxon>
        <taxon>Beijerinckiaceae</taxon>
        <taxon>Methylocella</taxon>
    </lineage>
</organism>